<accession>A0A5B2VYB8</accession>
<comment type="caution">
    <text evidence="10">The sequence shown here is derived from an EMBL/GenBank/DDBJ whole genome shotgun (WGS) entry which is preliminary data.</text>
</comment>
<evidence type="ECO:0000256" key="1">
    <source>
        <dbReference type="ARBA" id="ARBA00004651"/>
    </source>
</evidence>
<dbReference type="GO" id="GO:0005886">
    <property type="term" value="C:plasma membrane"/>
    <property type="evidence" value="ECO:0007669"/>
    <property type="project" value="UniProtKB-SubCell"/>
</dbReference>
<dbReference type="AlphaFoldDB" id="A0A5B2VYB8"/>
<evidence type="ECO:0000256" key="5">
    <source>
        <dbReference type="ARBA" id="ARBA00022989"/>
    </source>
</evidence>
<dbReference type="OrthoDB" id="180999at2"/>
<reference evidence="10 11" key="2">
    <citation type="submission" date="2019-09" db="EMBL/GenBank/DDBJ databases">
        <authorList>
            <person name="Jin C."/>
        </authorList>
    </citation>
    <scope>NUCLEOTIDE SEQUENCE [LARGE SCALE GENOMIC DNA]</scope>
    <source>
        <strain evidence="10 11">BN140002</strain>
    </source>
</reference>
<organism evidence="10 11">
    <name type="scientific">Salinarimonas soli</name>
    <dbReference type="NCBI Taxonomy" id="1638099"/>
    <lineage>
        <taxon>Bacteria</taxon>
        <taxon>Pseudomonadati</taxon>
        <taxon>Pseudomonadota</taxon>
        <taxon>Alphaproteobacteria</taxon>
        <taxon>Hyphomicrobiales</taxon>
        <taxon>Salinarimonadaceae</taxon>
        <taxon>Salinarimonas</taxon>
    </lineage>
</organism>
<evidence type="ECO:0000259" key="8">
    <source>
        <dbReference type="Pfam" id="PF02687"/>
    </source>
</evidence>
<keyword evidence="4 7" id="KW-0812">Transmembrane</keyword>
<dbReference type="PIRSF" id="PIRSF031773">
    <property type="entry name" value="DevC"/>
    <property type="match status" value="1"/>
</dbReference>
<dbReference type="EMBL" id="VUOA01000005">
    <property type="protein sequence ID" value="KAA2244035.1"/>
    <property type="molecule type" value="Genomic_DNA"/>
</dbReference>
<evidence type="ECO:0000259" key="9">
    <source>
        <dbReference type="Pfam" id="PF12704"/>
    </source>
</evidence>
<keyword evidence="11" id="KW-1185">Reference proteome</keyword>
<comment type="subcellular location">
    <subcellularLocation>
        <location evidence="1">Cell membrane</location>
        <topology evidence="1">Multi-pass membrane protein</topology>
    </subcellularLocation>
</comment>
<dbReference type="Pfam" id="PF02687">
    <property type="entry name" value="FtsX"/>
    <property type="match status" value="1"/>
</dbReference>
<evidence type="ECO:0000256" key="4">
    <source>
        <dbReference type="ARBA" id="ARBA00022692"/>
    </source>
</evidence>
<evidence type="ECO:0000313" key="10">
    <source>
        <dbReference type="EMBL" id="KAA2244035.1"/>
    </source>
</evidence>
<dbReference type="InterPro" id="IPR025857">
    <property type="entry name" value="MacB_PCD"/>
</dbReference>
<dbReference type="Proteomes" id="UP000323142">
    <property type="component" value="Unassembled WGS sequence"/>
</dbReference>
<keyword evidence="3" id="KW-1003">Cell membrane</keyword>
<dbReference type="PANTHER" id="PTHR43738">
    <property type="entry name" value="ABC TRANSPORTER, MEMBRANE PROTEIN"/>
    <property type="match status" value="1"/>
</dbReference>
<feature type="domain" description="MacB-like periplasmic core" evidence="9">
    <location>
        <begin position="27"/>
        <end position="239"/>
    </location>
</feature>
<protein>
    <submittedName>
        <fullName evidence="10">FtsX-like permease family protein</fullName>
    </submittedName>
</protein>
<dbReference type="InterPro" id="IPR005891">
    <property type="entry name" value="DevC"/>
</dbReference>
<evidence type="ECO:0000313" key="11">
    <source>
        <dbReference type="Proteomes" id="UP000323142"/>
    </source>
</evidence>
<keyword evidence="5 7" id="KW-1133">Transmembrane helix</keyword>
<feature type="transmembrane region" description="Helical" evidence="7">
    <location>
        <begin position="26"/>
        <end position="51"/>
    </location>
</feature>
<name>A0A5B2VYB8_9HYPH</name>
<feature type="transmembrane region" description="Helical" evidence="7">
    <location>
        <begin position="267"/>
        <end position="288"/>
    </location>
</feature>
<feature type="transmembrane region" description="Helical" evidence="7">
    <location>
        <begin position="336"/>
        <end position="355"/>
    </location>
</feature>
<feature type="transmembrane region" description="Helical" evidence="7">
    <location>
        <begin position="361"/>
        <end position="379"/>
    </location>
</feature>
<evidence type="ECO:0000256" key="3">
    <source>
        <dbReference type="ARBA" id="ARBA00022475"/>
    </source>
</evidence>
<evidence type="ECO:0000256" key="7">
    <source>
        <dbReference type="SAM" id="Phobius"/>
    </source>
</evidence>
<dbReference type="InterPro" id="IPR003838">
    <property type="entry name" value="ABC3_permease_C"/>
</dbReference>
<keyword evidence="2" id="KW-0813">Transport</keyword>
<dbReference type="Pfam" id="PF12704">
    <property type="entry name" value="MacB_PCD"/>
    <property type="match status" value="1"/>
</dbReference>
<dbReference type="InterPro" id="IPR051125">
    <property type="entry name" value="ABC-4/HrtB_transporter"/>
</dbReference>
<evidence type="ECO:0000256" key="2">
    <source>
        <dbReference type="ARBA" id="ARBA00022448"/>
    </source>
</evidence>
<feature type="domain" description="ABC3 transporter permease C-terminal" evidence="8">
    <location>
        <begin position="274"/>
        <end position="387"/>
    </location>
</feature>
<dbReference type="PANTHER" id="PTHR43738:SF1">
    <property type="entry name" value="HEMIN TRANSPORT SYSTEM PERMEASE PROTEIN HRTB-RELATED"/>
    <property type="match status" value="1"/>
</dbReference>
<gene>
    <name evidence="10" type="ORF">F0L46_01970</name>
</gene>
<dbReference type="RefSeq" id="WP_149815347.1">
    <property type="nucleotide sequence ID" value="NZ_VUOA01000005.1"/>
</dbReference>
<reference evidence="10 11" key="1">
    <citation type="submission" date="2019-09" db="EMBL/GenBank/DDBJ databases">
        <title>Salinarimonas rosea gen. nov., sp. nov., a new member of the a-2 subgroup of the Proteobacteria.</title>
        <authorList>
            <person name="Liu J."/>
        </authorList>
    </citation>
    <scope>NUCLEOTIDE SEQUENCE [LARGE SCALE GENOMIC DNA]</scope>
    <source>
        <strain evidence="10 11">BN140002</strain>
    </source>
</reference>
<sequence>MTALLERLLGRLPIGWLQLVHNRGRLAAAIAGVAFANILVLMQLGFLGALVESIRLPYAAMNADLLVSAADMNTLADGSPLPRSRMVEALSVPGIAAATPLHYGKLDWRQPDGTIRTLDVFGVDPAAPTFRTPGIEAGRALLQNADVALIDRGTRNVPAAFFDGIARGEPYRFEAKGRTLTVAGVFSIRGGFSADGYLIVSDQTFLRLFPQRAAGAPNHIVLRLDPAADRSAVTAALRETLPAYDSIVRTVDDAVAKDQAFQTTQRPVGIVFGFGIVIGILVGVIIVYQVLSTDVADHLREYATFKAIGYRQLCFLGIVFEEAFILALLGFVPGVLIALGLYAAVAAVTGLPIAMTPARPVLVLSGTILMCGVSGAIATRRLARADPAELF</sequence>
<dbReference type="NCBIfam" id="TIGR01185">
    <property type="entry name" value="devC"/>
    <property type="match status" value="1"/>
</dbReference>
<proteinExistence type="predicted"/>
<evidence type="ECO:0000256" key="6">
    <source>
        <dbReference type="ARBA" id="ARBA00023136"/>
    </source>
</evidence>
<keyword evidence="6 7" id="KW-0472">Membrane</keyword>